<evidence type="ECO:0000256" key="4">
    <source>
        <dbReference type="SAM" id="Coils"/>
    </source>
</evidence>
<reference evidence="5" key="3">
    <citation type="journal article" date="2013" name="Nucleic Acids Res.">
        <title>The genome of Anopheles darlingi, the main neotropical malaria vector.</title>
        <authorList>
            <person name="Marinotti O."/>
            <person name="Cerqueira G.C."/>
            <person name="de Almeida L.G."/>
            <person name="Ferro M.I."/>
            <person name="Loreto E.L."/>
            <person name="Zaha A."/>
            <person name="Teixeira S.M."/>
            <person name="Wespiser A.R."/>
            <person name="Almeida E Silva A."/>
            <person name="Schlindwein A.D."/>
            <person name="Pacheco A.C."/>
            <person name="Silva A.L."/>
            <person name="Graveley B.R."/>
            <person name="Walenz B.P."/>
            <person name="Lima Bde A."/>
            <person name="Ribeiro C.A."/>
            <person name="Nunes-Silva C.G."/>
            <person name="de Carvalho C.R."/>
            <person name="Soares C.M."/>
            <person name="de Menezes C.B."/>
            <person name="Matiolli C."/>
            <person name="Caffrey D."/>
            <person name="Araujo D.A."/>
            <person name="de Oliveira D.M."/>
            <person name="Golenbock D."/>
            <person name="Grisard E.C."/>
            <person name="Fantinatti-Garboggini F."/>
            <person name="de Carvalho F.M."/>
            <person name="Barcellos F.G."/>
            <person name="Prosdocimi F."/>
            <person name="May G."/>
            <person name="Azevedo Junior G.M."/>
            <person name="Guimaraes G.M."/>
            <person name="Goldman G.H."/>
            <person name="Padilha I.Q."/>
            <person name="Batista Jda S."/>
            <person name="Ferro J.A."/>
            <person name="Ribeiro J.M."/>
            <person name="Fietto J.L."/>
            <person name="Dabbas K.M."/>
            <person name="Cerdeira L."/>
            <person name="Agnez-Lima L.F."/>
            <person name="Brocchi M."/>
            <person name="de Carvalho M.O."/>
            <person name="Teixeira Mde M."/>
            <person name="Diniz Maia Mde M."/>
            <person name="Goldman M.H."/>
            <person name="Cruz Schneider M.P."/>
            <person name="Felipe M.S."/>
            <person name="Hungria M."/>
            <person name="Nicolas M.F."/>
            <person name="Pereira M."/>
            <person name="Montes M.A."/>
            <person name="Cantao M.E."/>
            <person name="Vincentz M."/>
            <person name="Rafael M.S."/>
            <person name="Silverman N."/>
            <person name="Stoco P.H."/>
            <person name="Souza R.C."/>
            <person name="Vicentini R."/>
            <person name="Gazzinelli R.T."/>
            <person name="Neves Rde O."/>
            <person name="Silva R."/>
            <person name="Astolfi-Filho S."/>
            <person name="Maciel T.E."/>
            <person name="Urmenyi T.P."/>
            <person name="Tadei W.P."/>
            <person name="Camargo E.P."/>
            <person name="de Vasconcelos A.T."/>
        </authorList>
    </citation>
    <scope>NUCLEOTIDE SEQUENCE</scope>
</reference>
<dbReference type="GO" id="GO:0005930">
    <property type="term" value="C:axoneme"/>
    <property type="evidence" value="ECO:0007669"/>
    <property type="project" value="UniProtKB-SubCell"/>
</dbReference>
<dbReference type="OMA" id="FDHRGKM"/>
<feature type="coiled-coil region" evidence="4">
    <location>
        <begin position="79"/>
        <end position="106"/>
    </location>
</feature>
<comment type="similarity">
    <text evidence="1 3">Belongs to the tektin family.</text>
</comment>
<keyword evidence="3" id="KW-0969">Cilium</keyword>
<dbReference type="GO" id="GO:0015630">
    <property type="term" value="C:microtubule cytoskeleton"/>
    <property type="evidence" value="ECO:0007669"/>
    <property type="project" value="UniProtKB-UniRule"/>
</dbReference>
<dbReference type="HOGENOM" id="CLU_033588_0_0_1"/>
<dbReference type="PANTHER" id="PTHR19960">
    <property type="entry name" value="TEKTIN"/>
    <property type="match status" value="1"/>
</dbReference>
<keyword evidence="3" id="KW-0966">Cell projection</keyword>
<evidence type="ECO:0000313" key="6">
    <source>
        <dbReference type="EnsemblMetazoa" id="ADAC010074-PA"/>
    </source>
</evidence>
<keyword evidence="2" id="KW-0963">Cytoplasm</keyword>
<dbReference type="STRING" id="43151.W5J667"/>
<reference evidence="6" key="4">
    <citation type="submission" date="2015-06" db="UniProtKB">
        <authorList>
            <consortium name="EnsemblMetazoa"/>
        </authorList>
    </citation>
    <scope>IDENTIFICATION</scope>
</reference>
<dbReference type="Proteomes" id="UP000000673">
    <property type="component" value="Unassembled WGS sequence"/>
</dbReference>
<keyword evidence="3" id="KW-0282">Flagellum</keyword>
<name>W5J667_ANODA</name>
<evidence type="ECO:0000256" key="3">
    <source>
        <dbReference type="RuleBase" id="RU367040"/>
    </source>
</evidence>
<dbReference type="PRINTS" id="PR00511">
    <property type="entry name" value="TEKTIN"/>
</dbReference>
<dbReference type="Pfam" id="PF03148">
    <property type="entry name" value="Tektin"/>
    <property type="match status" value="1"/>
</dbReference>
<evidence type="ECO:0000256" key="2">
    <source>
        <dbReference type="ARBA" id="ARBA00022490"/>
    </source>
</evidence>
<proteinExistence type="inferred from homology"/>
<reference evidence="5" key="2">
    <citation type="submission" date="2010-05" db="EMBL/GenBank/DDBJ databases">
        <authorList>
            <person name="Almeida L.G."/>
            <person name="Nicolas M.F."/>
            <person name="Souza R.C."/>
            <person name="Vasconcelos A.T.R."/>
        </authorList>
    </citation>
    <scope>NUCLEOTIDE SEQUENCE</scope>
</reference>
<sequence>MANKAAVTFEKPLQHLSLADWQSRLNQLKNVAYAQRSDAFELRHSARNLRNETRIETHWDTYHNNDRMSDRVAELDRWRETMRIMLRRVVEEIQALKEEKANTERDLDAHITPLTVVTECIGMRDCRLGSELTYDDGDTELKNELCIVENNQRLLRDQNQAAWEQLNRLQEVKFKLELDLTDKDEAQAIDSHQLQVNQHCGDVTFKTDPTRVPRDSSCTYGNWLQYCEELVMLTENALSDSFSIRESLFATREKARNILRSQQDRTAHTLRKRIFETQRARNELEYQLGKMKEEMEKCLREIETLERAYDDKIQALKVVETRLENRAQRSGMELCIDDSYHGLREEVQRLRDTIRTMREKIDTAKTTFNGLRDHANKIDQDLQNKQHSLMTDIRALDLRGRLKTGEFGGLPTQTDRNIHLSRIEDEIPKT</sequence>
<dbReference type="eggNOG" id="KOG2685">
    <property type="taxonomic scope" value="Eukaryota"/>
</dbReference>
<dbReference type="VEuPathDB" id="VectorBase:ADAR2_005601"/>
<organism evidence="5">
    <name type="scientific">Anopheles darlingi</name>
    <name type="common">Mosquito</name>
    <dbReference type="NCBI Taxonomy" id="43151"/>
    <lineage>
        <taxon>Eukaryota</taxon>
        <taxon>Metazoa</taxon>
        <taxon>Ecdysozoa</taxon>
        <taxon>Arthropoda</taxon>
        <taxon>Hexapoda</taxon>
        <taxon>Insecta</taxon>
        <taxon>Pterygota</taxon>
        <taxon>Neoptera</taxon>
        <taxon>Endopterygota</taxon>
        <taxon>Diptera</taxon>
        <taxon>Nematocera</taxon>
        <taxon>Culicoidea</taxon>
        <taxon>Culicidae</taxon>
        <taxon>Anophelinae</taxon>
        <taxon>Anopheles</taxon>
    </lineage>
</organism>
<evidence type="ECO:0000313" key="5">
    <source>
        <dbReference type="EMBL" id="ETN58355.1"/>
    </source>
</evidence>
<protein>
    <recommendedName>
        <fullName evidence="3">Tektin</fullName>
    </recommendedName>
</protein>
<reference evidence="5 7" key="1">
    <citation type="journal article" date="2010" name="BMC Genomics">
        <title>Combination of measures distinguishes pre-miRNAs from other stem-loops in the genome of the newly sequenced Anopheles darlingi.</title>
        <authorList>
            <person name="Mendes N.D."/>
            <person name="Freitas A.T."/>
            <person name="Vasconcelos A.T."/>
            <person name="Sagot M.F."/>
        </authorList>
    </citation>
    <scope>NUCLEOTIDE SEQUENCE</scope>
</reference>
<dbReference type="EnsemblMetazoa" id="ADAC010074-RA">
    <property type="protein sequence ID" value="ADAC010074-PA"/>
    <property type="gene ID" value="ADAC010074"/>
</dbReference>
<dbReference type="VEuPathDB" id="VectorBase:ADAC010074"/>
<keyword evidence="4" id="KW-0175">Coiled coil</keyword>
<dbReference type="PANTHER" id="PTHR19960:SF7">
    <property type="entry name" value="TEKTIN"/>
    <property type="match status" value="1"/>
</dbReference>
<keyword evidence="7" id="KW-1185">Reference proteome</keyword>
<dbReference type="GO" id="GO:0005634">
    <property type="term" value="C:nucleus"/>
    <property type="evidence" value="ECO:0007669"/>
    <property type="project" value="TreeGrafter"/>
</dbReference>
<dbReference type="InterPro" id="IPR000435">
    <property type="entry name" value="Tektins"/>
</dbReference>
<dbReference type="GO" id="GO:0060271">
    <property type="term" value="P:cilium assembly"/>
    <property type="evidence" value="ECO:0007669"/>
    <property type="project" value="UniProtKB-UniRule"/>
</dbReference>
<evidence type="ECO:0000313" key="7">
    <source>
        <dbReference type="Proteomes" id="UP000000673"/>
    </source>
</evidence>
<evidence type="ECO:0000256" key="1">
    <source>
        <dbReference type="ARBA" id="ARBA00007209"/>
    </source>
</evidence>
<feature type="coiled-coil region" evidence="4">
    <location>
        <begin position="281"/>
        <end position="367"/>
    </location>
</feature>
<dbReference type="FunCoup" id="W5J667">
    <property type="interactions" value="81"/>
</dbReference>
<accession>W5J667</accession>
<dbReference type="InterPro" id="IPR048256">
    <property type="entry name" value="Tektin-like"/>
</dbReference>
<gene>
    <name evidence="5" type="ORF">AND_010074</name>
</gene>
<dbReference type="GO" id="GO:0060294">
    <property type="term" value="P:cilium movement involved in cell motility"/>
    <property type="evidence" value="ECO:0007669"/>
    <property type="project" value="UniProtKB-UniRule"/>
</dbReference>
<dbReference type="AlphaFoldDB" id="W5J667"/>
<comment type="subcellular location">
    <subcellularLocation>
        <location evidence="3">Cytoplasm</location>
        <location evidence="3">Cytoskeleton</location>
        <location evidence="3">Cilium axoneme</location>
    </subcellularLocation>
</comment>
<dbReference type="EMBL" id="ADMH02002138">
    <property type="protein sequence ID" value="ETN58355.1"/>
    <property type="molecule type" value="Genomic_DNA"/>
</dbReference>